<organism evidence="3 4">
    <name type="scientific">Apium graveolens</name>
    <name type="common">Celery</name>
    <dbReference type="NCBI Taxonomy" id="4045"/>
    <lineage>
        <taxon>Eukaryota</taxon>
        <taxon>Viridiplantae</taxon>
        <taxon>Streptophyta</taxon>
        <taxon>Embryophyta</taxon>
        <taxon>Tracheophyta</taxon>
        <taxon>Spermatophyta</taxon>
        <taxon>Magnoliopsida</taxon>
        <taxon>eudicotyledons</taxon>
        <taxon>Gunneridae</taxon>
        <taxon>Pentapetalae</taxon>
        <taxon>asterids</taxon>
        <taxon>campanulids</taxon>
        <taxon>Apiales</taxon>
        <taxon>Apiaceae</taxon>
        <taxon>Apioideae</taxon>
        <taxon>apioid superclade</taxon>
        <taxon>Apieae</taxon>
        <taxon>Apium</taxon>
    </lineage>
</organism>
<evidence type="ECO:0000313" key="3">
    <source>
        <dbReference type="EMBL" id="KAF1002646.1"/>
    </source>
</evidence>
<dbReference type="InterPro" id="IPR039191">
    <property type="entry name" value="Nopp140-like"/>
</dbReference>
<dbReference type="Pfam" id="PF05022">
    <property type="entry name" value="SRP40_C"/>
    <property type="match status" value="1"/>
</dbReference>
<reference evidence="3" key="1">
    <citation type="submission" date="2020-01" db="EMBL/GenBank/DDBJ databases">
        <title>The Celery Genome Sequence Reveals Sequential Paleo-tetraploidization, Resistance Gene Elimination, Karyotype Evolution, and Functional Innovation in Apiales.</title>
        <authorList>
            <person name="Song X."/>
        </authorList>
    </citation>
    <scope>NUCLEOTIDE SEQUENCE</scope>
    <source>
        <tissue evidence="3">Leaf</tissue>
    </source>
</reference>
<name>A0A6L5BA78_APIGR</name>
<proteinExistence type="predicted"/>
<dbReference type="InterPro" id="IPR007718">
    <property type="entry name" value="Srp40_C"/>
</dbReference>
<gene>
    <name evidence="3" type="ORF">AG4045_028653</name>
</gene>
<feature type="compositionally biased region" description="Basic and acidic residues" evidence="1">
    <location>
        <begin position="217"/>
        <end position="226"/>
    </location>
</feature>
<comment type="caution">
    <text evidence="3">The sequence shown here is derived from an EMBL/GenBank/DDBJ whole genome shotgun (WGS) entry which is preliminary data.</text>
</comment>
<feature type="compositionally biased region" description="Basic and acidic residues" evidence="1">
    <location>
        <begin position="292"/>
        <end position="306"/>
    </location>
</feature>
<feature type="region of interest" description="Disordered" evidence="1">
    <location>
        <begin position="192"/>
        <end position="390"/>
    </location>
</feature>
<dbReference type="GO" id="GO:0005730">
    <property type="term" value="C:nucleolus"/>
    <property type="evidence" value="ECO:0007669"/>
    <property type="project" value="InterPro"/>
</dbReference>
<evidence type="ECO:0000256" key="1">
    <source>
        <dbReference type="SAM" id="MobiDB-lite"/>
    </source>
</evidence>
<feature type="compositionally biased region" description="Basic and acidic residues" evidence="1">
    <location>
        <begin position="355"/>
        <end position="367"/>
    </location>
</feature>
<feature type="compositionally biased region" description="Basic and acidic residues" evidence="1">
    <location>
        <begin position="240"/>
        <end position="267"/>
    </location>
</feature>
<keyword evidence="4" id="KW-1185">Reference proteome</keyword>
<dbReference type="PANTHER" id="PTHR23216:SF1">
    <property type="entry name" value="NUCLEOLAR AND COILED-BODY PHOSPHOPROTEIN 1"/>
    <property type="match status" value="1"/>
</dbReference>
<feature type="compositionally biased region" description="Low complexity" evidence="1">
    <location>
        <begin position="368"/>
        <end position="383"/>
    </location>
</feature>
<dbReference type="PANTHER" id="PTHR23216">
    <property type="entry name" value="NUCLEOLAR AND COILED-BODY PHOSPHOPROTEIN 1"/>
    <property type="match status" value="1"/>
</dbReference>
<feature type="compositionally biased region" description="Basic and acidic residues" evidence="1">
    <location>
        <begin position="197"/>
        <end position="206"/>
    </location>
</feature>
<accession>A0A6L5BA78</accession>
<evidence type="ECO:0000313" key="4">
    <source>
        <dbReference type="Proteomes" id="UP000593563"/>
    </source>
</evidence>
<dbReference type="AlphaFoldDB" id="A0A6L5BA78"/>
<dbReference type="Proteomes" id="UP000593563">
    <property type="component" value="Unassembled WGS sequence"/>
</dbReference>
<protein>
    <recommendedName>
        <fullName evidence="2">Srp40 C-terminal domain-containing protein</fullName>
    </recommendedName>
</protein>
<feature type="domain" description="Srp40 C-terminal" evidence="2">
    <location>
        <begin position="392"/>
        <end position="464"/>
    </location>
</feature>
<feature type="region of interest" description="Disordered" evidence="1">
    <location>
        <begin position="435"/>
        <end position="454"/>
    </location>
</feature>
<sequence>MLKATSNVKSNPISPSLLAFKPRQVVLAEHHRTKTIKMSKSKTMSLTEEQKTCLLHSVIKYLENNALSKTLKRILSEAQIKGEEWKSVSVDLEDLFRKYSDTCIQDETTATTINNQVDVVTELQAEGNNKDNLGSGAVLNEVVKKKKKKRSEKITVVDQPDTVEKEVAKSTKTSEELSEDIVLIESAKVKGKKKDKKSSDDADKSEQVQSLADTAVDEVKMTDKIKDKKKKKSRFDNVGQEDKDSMKDVVEQSKDKSTAARDVEKEKKSSKKRKRLVSDENEIQSDINEAGEESKPKKVKGSEKSKKKDKSTRVGGNEESEKENSRVANIDSSKTSKKVPDELENGDLENANKVQIDHSNGDIEKSGYKSSNQKSSKKQQNGSAEPKTVNAFQRVKIDEVEFADEKLQDNSYWAKSGAEIGYGAKAQEVLGQVRGRDFRHEKTKKKRGSYRGGMIDLQSHSVKFNYSDED</sequence>
<dbReference type="EMBL" id="WRXP01000690">
    <property type="protein sequence ID" value="KAF1002646.1"/>
    <property type="molecule type" value="Genomic_DNA"/>
</dbReference>
<evidence type="ECO:0000259" key="2">
    <source>
        <dbReference type="Pfam" id="PF05022"/>
    </source>
</evidence>